<evidence type="ECO:0000313" key="2">
    <source>
        <dbReference type="Proteomes" id="UP001595803"/>
    </source>
</evidence>
<dbReference type="Proteomes" id="UP001595803">
    <property type="component" value="Unassembled WGS sequence"/>
</dbReference>
<dbReference type="Pfam" id="PF03864">
    <property type="entry name" value="Phage_cap_E"/>
    <property type="match status" value="1"/>
</dbReference>
<gene>
    <name evidence="1" type="ORF">ACFOSB_18170</name>
</gene>
<reference evidence="2" key="1">
    <citation type="journal article" date="2019" name="Int. J. Syst. Evol. Microbiol.">
        <title>The Global Catalogue of Microorganisms (GCM) 10K type strain sequencing project: providing services to taxonomists for standard genome sequencing and annotation.</title>
        <authorList>
            <consortium name="The Broad Institute Genomics Platform"/>
            <consortium name="The Broad Institute Genome Sequencing Center for Infectious Disease"/>
            <person name="Wu L."/>
            <person name="Ma J."/>
        </authorList>
    </citation>
    <scope>NUCLEOTIDE SEQUENCE [LARGE SCALE GENOMIC DNA]</scope>
    <source>
        <strain evidence="2">CCTCC AB 2017081</strain>
    </source>
</reference>
<comment type="caution">
    <text evidence="1">The sequence shown here is derived from an EMBL/GenBank/DDBJ whole genome shotgun (WGS) entry which is preliminary data.</text>
</comment>
<dbReference type="RefSeq" id="WP_322472227.1">
    <property type="nucleotide sequence ID" value="NZ_JBHRZG010000024.1"/>
</dbReference>
<keyword evidence="2" id="KW-1185">Reference proteome</keyword>
<organism evidence="1 2">
    <name type="scientific">Deinococcus rufus</name>
    <dbReference type="NCBI Taxonomy" id="2136097"/>
    <lineage>
        <taxon>Bacteria</taxon>
        <taxon>Thermotogati</taxon>
        <taxon>Deinococcota</taxon>
        <taxon>Deinococci</taxon>
        <taxon>Deinococcales</taxon>
        <taxon>Deinococcaceae</taxon>
        <taxon>Deinococcus</taxon>
    </lineage>
</organism>
<dbReference type="EMBL" id="JBHRZG010000024">
    <property type="protein sequence ID" value="MFC3834788.1"/>
    <property type="molecule type" value="Genomic_DNA"/>
</dbReference>
<accession>A0ABV7ZBM6</accession>
<sequence length="383" mass="41147">MNLTWAAVIAALSANRALIQIANTPPAASEYLGGRFLPRVQMPDYDIDGGLMEVRSVMAGHVGMDSAYPQGSAIQLSTYGHKTAKLAQSIQLDEAPARNLQKLLTLAQAGQTTGRSVQDFMGEAGLNLYTKGIVQSLDDSAEYLTLQALTRGKIDWTFNGRRLQADYKVPAENRISLTGTNKLSGTTSGFWKAISDAEKIVKGSVGIVTSQKTLQTIIDNPVHRIQVVSDTYSPERNIRTVQVRRTQSLQADGNGGFVIGATGDQAQSTTIIGYGREGQIIDPTTPGETIGVQMAPDNVIAVIGRNTTGQLVSLSGTPIPEQALGYYHVAPTVEGTWRGEPLGRWGRLFTPEANPYQLVAEGVENGLPVIRNGKRLVIIESEA</sequence>
<protein>
    <submittedName>
        <fullName evidence="1">Uncharacterized protein</fullName>
    </submittedName>
</protein>
<name>A0ABV7ZBM6_9DEIO</name>
<dbReference type="InterPro" id="IPR005564">
    <property type="entry name" value="Major_capsid_GpE"/>
</dbReference>
<evidence type="ECO:0000313" key="1">
    <source>
        <dbReference type="EMBL" id="MFC3834788.1"/>
    </source>
</evidence>
<proteinExistence type="predicted"/>